<dbReference type="PANTHER" id="PTHR43016:SF13">
    <property type="entry name" value="PRESEQUENCE PROTEASE, MITOCHONDRIAL"/>
    <property type="match status" value="1"/>
</dbReference>
<dbReference type="Pfam" id="PF00675">
    <property type="entry name" value="Peptidase_M16"/>
    <property type="match status" value="1"/>
</dbReference>
<organism evidence="3 4">
    <name type="scientific">Candidatus Rhabdochlamydia oedothoracis</name>
    <dbReference type="NCBI Taxonomy" id="2720720"/>
    <lineage>
        <taxon>Bacteria</taxon>
        <taxon>Pseudomonadati</taxon>
        <taxon>Chlamydiota</taxon>
        <taxon>Chlamydiia</taxon>
        <taxon>Parachlamydiales</taxon>
        <taxon>Candidatus Rhabdochlamydiaceae</taxon>
        <taxon>Candidatus Rhabdochlamydia</taxon>
    </lineage>
</organism>
<evidence type="ECO:0000259" key="2">
    <source>
        <dbReference type="SMART" id="SM01264"/>
    </source>
</evidence>
<evidence type="ECO:0000313" key="3">
    <source>
        <dbReference type="EMBL" id="QYF49090.1"/>
    </source>
</evidence>
<dbReference type="PANTHER" id="PTHR43016">
    <property type="entry name" value="PRESEQUENCE PROTEASE"/>
    <property type="match status" value="1"/>
</dbReference>
<reference evidence="3 4" key="1">
    <citation type="journal article" date="2022" name="bioRxiv">
        <title>Ecology and evolution of chlamydial symbionts of arthropods.</title>
        <authorList>
            <person name="Halter T."/>
            <person name="Koestlbacher S."/>
            <person name="Collingro A."/>
            <person name="Sixt B.S."/>
            <person name="Toenshoff E.R."/>
            <person name="Hendrickx F."/>
            <person name="Kostanjsek R."/>
            <person name="Horn M."/>
        </authorList>
    </citation>
    <scope>NUCLEOTIDE SEQUENCE [LARGE SCALE GENOMIC DNA]</scope>
    <source>
        <strain evidence="3">W744xW776</strain>
    </source>
</reference>
<sequence length="985" mass="112326">MYTFCKSLTQPGEKHGDFIVTKYLVIDELHCVLRELTHVPTGAIVMHIENDDPENLFCLSFKTLPYNSNGVAHILEHTVLCGSSKYPVKDPFFSMRRRSLNTFMNALTGADFTCYPAASQVEKDFYNLLDVYLDAVFHPELKRMSFLQEGHRLEFINLKKPEEGLHIKGIVYNEMKGSLSSVDTRMWHAMMAQLLPDLPYAFNSGGDPKEIPSLTYEQLIAFHSLYYQPARCLFFFYGNLPLQKHLDFIAEKTLDQASSSPPTGLGKQKRFDTPKFSTMRYPIEASETFSRRTVIAFGFLTAPITEQEDVLALSILDVILMETDASLLKRALLESQLCISANGFISLEMSEVPYLIVCKGTEEKDADALEQVLVSNLKKIVVEGIPKHLIDAAIHQLELSRLEIGGDQSPFGLSLFMRSALAKQNGCAAESGLMVHSLFEELLEKTKQPTYLTGLIDKYFLSNPHRVRLIMIADPHLAEEERNQELKQLKKNQQELSKEQIKEIQKQTRDLALYQKQTEAQALDCLPKISLNDVPTAIRDFPLQVICSKNLTVYHHDCFTNHILYVDLLFDLPTIEEEDLPYVHLLTSILSELGSGNRDYRENLEYMQAHTGGLTTSCSLYPQTLDPKALRPSFNLRAKCLYRKAEQLFALMQDLLLYPRLDEIKRIEELILQIYTSLLNRLNRQAMRYATHLAISGFLTATHISEAWYGLRYFKTLQAICQDLPTNLPKVIDRLKALKEKIFTFNNPHLILSCSYEMLKELESKNYFNLNQLPTLKTSPWRFETPLILPSSQIRLISSQVAFNVEAFPTISYIHPYAAALTIASVLFEHKTLHPKIREQGGAYGASATFSAKMGHFYFLSYRDPHIYGTRGHFHEAVDQLCKGKISVQELEEAKLIIIQDLDSPVSTENRALIAYGCLRSQKTKEMRQEFRNSLLNTTIKDVKYIVEKELKPKLTQGIFISFANQELINNENAGLQNPLSIFPI</sequence>
<gene>
    <name evidence="3" type="ORF">RHABOEDO_001356</name>
</gene>
<dbReference type="Pfam" id="PF05193">
    <property type="entry name" value="Peptidase_M16_C"/>
    <property type="match status" value="1"/>
</dbReference>
<dbReference type="InterPro" id="IPR055130">
    <property type="entry name" value="PreP_C"/>
</dbReference>
<dbReference type="InterPro" id="IPR011765">
    <property type="entry name" value="Pept_M16_N"/>
</dbReference>
<keyword evidence="4" id="KW-1185">Reference proteome</keyword>
<dbReference type="SUPFAM" id="SSF63411">
    <property type="entry name" value="LuxS/MPP-like metallohydrolase"/>
    <property type="match status" value="4"/>
</dbReference>
<dbReference type="Pfam" id="PF22516">
    <property type="entry name" value="PreP_C"/>
    <property type="match status" value="1"/>
</dbReference>
<name>A0ABX8V7T9_9BACT</name>
<feature type="coiled-coil region" evidence="1">
    <location>
        <begin position="476"/>
        <end position="507"/>
    </location>
</feature>
<evidence type="ECO:0000313" key="4">
    <source>
        <dbReference type="Proteomes" id="UP000826014"/>
    </source>
</evidence>
<dbReference type="Pfam" id="PF08367">
    <property type="entry name" value="M16C_assoc"/>
    <property type="match status" value="1"/>
</dbReference>
<feature type="domain" description="Peptidase M16C associated" evidence="2">
    <location>
        <begin position="471"/>
        <end position="720"/>
    </location>
</feature>
<dbReference type="InterPro" id="IPR007863">
    <property type="entry name" value="Peptidase_M16_C"/>
</dbReference>
<evidence type="ECO:0000256" key="1">
    <source>
        <dbReference type="SAM" id="Coils"/>
    </source>
</evidence>
<dbReference type="Proteomes" id="UP000826014">
    <property type="component" value="Chromosome"/>
</dbReference>
<proteinExistence type="predicted"/>
<dbReference type="InterPro" id="IPR013578">
    <property type="entry name" value="Peptidase_M16C_assoc"/>
</dbReference>
<keyword evidence="1" id="KW-0175">Coiled coil</keyword>
<dbReference type="EMBL" id="CP075587">
    <property type="protein sequence ID" value="QYF49090.1"/>
    <property type="molecule type" value="Genomic_DNA"/>
</dbReference>
<dbReference type="SMART" id="SM01264">
    <property type="entry name" value="M16C_associated"/>
    <property type="match status" value="1"/>
</dbReference>
<dbReference type="Gene3D" id="3.30.830.10">
    <property type="entry name" value="Metalloenzyme, LuxS/M16 peptidase-like"/>
    <property type="match status" value="4"/>
</dbReference>
<accession>A0ABX8V7T9</accession>
<protein>
    <submittedName>
        <fullName evidence="3">Peptidase M16C associated</fullName>
    </submittedName>
</protein>
<dbReference type="InterPro" id="IPR011249">
    <property type="entry name" value="Metalloenz_LuxS/M16"/>
</dbReference>